<gene>
    <name evidence="1" type="ORF">brsh051_09780</name>
</gene>
<dbReference type="Proteomes" id="UP001431656">
    <property type="component" value="Chromosome"/>
</dbReference>
<accession>A0AAN0K6E0</accession>
<proteinExistence type="predicted"/>
<reference evidence="1" key="1">
    <citation type="journal article" date="2024" name="Int. J. Syst. Evol. Microbiol.">
        <title>Brooklawnia propionicigenes sp. nov., a facultatively anaerobic, propionate-producing bacterium isolated from a methanogenic reactor treating waste from cattle farms.</title>
        <authorList>
            <person name="Akita Y."/>
            <person name="Ueki A."/>
            <person name="Tonouchi A."/>
            <person name="Sugawara Y."/>
            <person name="Honma S."/>
            <person name="Kaku N."/>
            <person name="Ueki K."/>
        </authorList>
    </citation>
    <scope>NUCLEOTIDE SEQUENCE</scope>
    <source>
        <strain evidence="1">SH051</strain>
    </source>
</reference>
<name>A0AAN0K6E0_9ACTN</name>
<organism evidence="1 2">
    <name type="scientific">Brooklawnia propionicigenes</name>
    <dbReference type="NCBI Taxonomy" id="3041175"/>
    <lineage>
        <taxon>Bacteria</taxon>
        <taxon>Bacillati</taxon>
        <taxon>Actinomycetota</taxon>
        <taxon>Actinomycetes</taxon>
        <taxon>Propionibacteriales</taxon>
        <taxon>Propionibacteriaceae</taxon>
        <taxon>Brooklawnia</taxon>
    </lineage>
</organism>
<dbReference type="AlphaFoldDB" id="A0AAN0K6E0"/>
<evidence type="ECO:0000313" key="2">
    <source>
        <dbReference type="Proteomes" id="UP001431656"/>
    </source>
</evidence>
<protein>
    <submittedName>
        <fullName evidence="1">Uncharacterized protein</fullName>
    </submittedName>
</protein>
<dbReference type="KEGG" id="broo:brsh051_09780"/>
<sequence>MTEPVLPLPDVPLIIDDLLVRAKQLADAGVRREAIEEILDQVAALRDGLDS</sequence>
<evidence type="ECO:0000313" key="1">
    <source>
        <dbReference type="EMBL" id="BEH01697.1"/>
    </source>
</evidence>
<dbReference type="EMBL" id="AP028056">
    <property type="protein sequence ID" value="BEH01697.1"/>
    <property type="molecule type" value="Genomic_DNA"/>
</dbReference>
<keyword evidence="2" id="KW-1185">Reference proteome</keyword>
<dbReference type="RefSeq" id="WP_286268033.1">
    <property type="nucleotide sequence ID" value="NZ_AP028056.1"/>
</dbReference>